<comment type="caution">
    <text evidence="1">The sequence shown here is derived from an EMBL/GenBank/DDBJ whole genome shotgun (WGS) entry which is preliminary data.</text>
</comment>
<evidence type="ECO:0000313" key="2">
    <source>
        <dbReference type="Proteomes" id="UP001180020"/>
    </source>
</evidence>
<organism evidence="1 2">
    <name type="scientific">Acorus calamus</name>
    <name type="common">Sweet flag</name>
    <dbReference type="NCBI Taxonomy" id="4465"/>
    <lineage>
        <taxon>Eukaryota</taxon>
        <taxon>Viridiplantae</taxon>
        <taxon>Streptophyta</taxon>
        <taxon>Embryophyta</taxon>
        <taxon>Tracheophyta</taxon>
        <taxon>Spermatophyta</taxon>
        <taxon>Magnoliopsida</taxon>
        <taxon>Liliopsida</taxon>
        <taxon>Acoraceae</taxon>
        <taxon>Acorus</taxon>
    </lineage>
</organism>
<proteinExistence type="predicted"/>
<sequence length="102" mass="11673">MEQRRLAVLRNTSARLEEKGFELKMEYLMEMKHSLLSAKKNFTPSLEATPPHVVAAMSAKLPFLSNTIMKPVADTNKVAQWKPSALRIASRNRSWRCSKQEN</sequence>
<evidence type="ECO:0000313" key="1">
    <source>
        <dbReference type="EMBL" id="KAK1287706.1"/>
    </source>
</evidence>
<accession>A0AAV9CFJ5</accession>
<dbReference type="EMBL" id="JAUJYO010000019">
    <property type="protein sequence ID" value="KAK1287706.1"/>
    <property type="molecule type" value="Genomic_DNA"/>
</dbReference>
<protein>
    <submittedName>
        <fullName evidence="1">Uncharacterized protein</fullName>
    </submittedName>
</protein>
<keyword evidence="2" id="KW-1185">Reference proteome</keyword>
<name>A0AAV9CFJ5_ACOCL</name>
<reference evidence="1" key="2">
    <citation type="submission" date="2023-06" db="EMBL/GenBank/DDBJ databases">
        <authorList>
            <person name="Ma L."/>
            <person name="Liu K.-W."/>
            <person name="Li Z."/>
            <person name="Hsiao Y.-Y."/>
            <person name="Qi Y."/>
            <person name="Fu T."/>
            <person name="Tang G."/>
            <person name="Zhang D."/>
            <person name="Sun W.-H."/>
            <person name="Liu D.-K."/>
            <person name="Li Y."/>
            <person name="Chen G.-Z."/>
            <person name="Liu X.-D."/>
            <person name="Liao X.-Y."/>
            <person name="Jiang Y.-T."/>
            <person name="Yu X."/>
            <person name="Hao Y."/>
            <person name="Huang J."/>
            <person name="Zhao X.-W."/>
            <person name="Ke S."/>
            <person name="Chen Y.-Y."/>
            <person name="Wu W.-L."/>
            <person name="Hsu J.-L."/>
            <person name="Lin Y.-F."/>
            <person name="Huang M.-D."/>
            <person name="Li C.-Y."/>
            <person name="Huang L."/>
            <person name="Wang Z.-W."/>
            <person name="Zhao X."/>
            <person name="Zhong W.-Y."/>
            <person name="Peng D.-H."/>
            <person name="Ahmad S."/>
            <person name="Lan S."/>
            <person name="Zhang J.-S."/>
            <person name="Tsai W.-C."/>
            <person name="Van De Peer Y."/>
            <person name="Liu Z.-J."/>
        </authorList>
    </citation>
    <scope>NUCLEOTIDE SEQUENCE</scope>
    <source>
        <strain evidence="1">CP</strain>
        <tissue evidence="1">Leaves</tissue>
    </source>
</reference>
<dbReference type="Proteomes" id="UP001180020">
    <property type="component" value="Unassembled WGS sequence"/>
</dbReference>
<dbReference type="AlphaFoldDB" id="A0AAV9CFJ5"/>
<gene>
    <name evidence="1" type="ORF">QJS10_CPB19g01923</name>
</gene>
<reference evidence="1" key="1">
    <citation type="journal article" date="2023" name="Nat. Commun.">
        <title>Diploid and tetraploid genomes of Acorus and the evolution of monocots.</title>
        <authorList>
            <person name="Ma L."/>
            <person name="Liu K.W."/>
            <person name="Li Z."/>
            <person name="Hsiao Y.Y."/>
            <person name="Qi Y."/>
            <person name="Fu T."/>
            <person name="Tang G.D."/>
            <person name="Zhang D."/>
            <person name="Sun W.H."/>
            <person name="Liu D.K."/>
            <person name="Li Y."/>
            <person name="Chen G.Z."/>
            <person name="Liu X.D."/>
            <person name="Liao X.Y."/>
            <person name="Jiang Y.T."/>
            <person name="Yu X."/>
            <person name="Hao Y."/>
            <person name="Huang J."/>
            <person name="Zhao X.W."/>
            <person name="Ke S."/>
            <person name="Chen Y.Y."/>
            <person name="Wu W.L."/>
            <person name="Hsu J.L."/>
            <person name="Lin Y.F."/>
            <person name="Huang M.D."/>
            <person name="Li C.Y."/>
            <person name="Huang L."/>
            <person name="Wang Z.W."/>
            <person name="Zhao X."/>
            <person name="Zhong W.Y."/>
            <person name="Peng D.H."/>
            <person name="Ahmad S."/>
            <person name="Lan S."/>
            <person name="Zhang J.S."/>
            <person name="Tsai W.C."/>
            <person name="Van de Peer Y."/>
            <person name="Liu Z.J."/>
        </authorList>
    </citation>
    <scope>NUCLEOTIDE SEQUENCE</scope>
    <source>
        <strain evidence="1">CP</strain>
    </source>
</reference>